<dbReference type="InterPro" id="IPR005883">
    <property type="entry name" value="PilM"/>
</dbReference>
<evidence type="ECO:0000313" key="1">
    <source>
        <dbReference type="EMBL" id="STX43111.1"/>
    </source>
</evidence>
<dbReference type="Gene3D" id="3.30.420.40">
    <property type="match status" value="2"/>
</dbReference>
<dbReference type="AlphaFoldDB" id="A0A378J808"/>
<dbReference type="OrthoDB" id="9773403at2"/>
<organism evidence="1 2">
    <name type="scientific">Legionella donaldsonii</name>
    <dbReference type="NCBI Taxonomy" id="45060"/>
    <lineage>
        <taxon>Bacteria</taxon>
        <taxon>Pseudomonadati</taxon>
        <taxon>Pseudomonadota</taxon>
        <taxon>Gammaproteobacteria</taxon>
        <taxon>Legionellales</taxon>
        <taxon>Legionellaceae</taxon>
        <taxon>Legionella</taxon>
    </lineage>
</organism>
<dbReference type="PIRSF" id="PIRSF019169">
    <property type="entry name" value="PilM"/>
    <property type="match status" value="1"/>
</dbReference>
<dbReference type="InterPro" id="IPR043129">
    <property type="entry name" value="ATPase_NBD"/>
</dbReference>
<dbReference type="NCBIfam" id="TIGR01175">
    <property type="entry name" value="pilM"/>
    <property type="match status" value="1"/>
</dbReference>
<proteinExistence type="predicted"/>
<evidence type="ECO:0000313" key="2">
    <source>
        <dbReference type="Proteomes" id="UP000254677"/>
    </source>
</evidence>
<gene>
    <name evidence="1" type="primary">pilM</name>
    <name evidence="1" type="ORF">NCTC13292_01957</name>
</gene>
<dbReference type="PANTHER" id="PTHR32432:SF3">
    <property type="entry name" value="ETHANOLAMINE UTILIZATION PROTEIN EUTJ"/>
    <property type="match status" value="1"/>
</dbReference>
<dbReference type="InterPro" id="IPR050696">
    <property type="entry name" value="FtsA/MreB"/>
</dbReference>
<name>A0A378J808_9GAMM</name>
<sequence length="362" mass="40040">MLRTEFTGKMQVIKWFNSKPSSILGVDVSSTSIKVLAISNARGKSRVEGYGYKLLPVIEGEINPTKEIDAVSSGLREILLQHNFFDYMAVTALPDSLVLSKVIQLSAKLHHSEIEEAVLIEADYYVAHPPNEISVDFKILGHCRTNSSMLDVLIVVAKTEQVTRRADALKRAGLRVKSVDVESDAIGRSLRLITRQLLLQQGEIVVLISIGVSLTHFFVSDSSKILFIHEEILGDRQLFESVQKHDGPSYEHALPMDAGVFILSDAWALKIIQPVVEILLIGMQKIRQFLSSLAYQPVIVQILLAGNWASLAKIAERLQEKTTIPIQLANPLQYLVISKNLNAEVILNTGPSLMVACGLALR</sequence>
<dbReference type="Proteomes" id="UP000254677">
    <property type="component" value="Unassembled WGS sequence"/>
</dbReference>
<dbReference type="EMBL" id="UGOA01000001">
    <property type="protein sequence ID" value="STX43111.1"/>
    <property type="molecule type" value="Genomic_DNA"/>
</dbReference>
<reference evidence="1 2" key="1">
    <citation type="submission" date="2018-06" db="EMBL/GenBank/DDBJ databases">
        <authorList>
            <consortium name="Pathogen Informatics"/>
            <person name="Doyle S."/>
        </authorList>
    </citation>
    <scope>NUCLEOTIDE SEQUENCE [LARGE SCALE GENOMIC DNA]</scope>
    <source>
        <strain evidence="1 2">NCTC13292</strain>
    </source>
</reference>
<dbReference type="Pfam" id="PF11104">
    <property type="entry name" value="PilM_2"/>
    <property type="match status" value="1"/>
</dbReference>
<protein>
    <submittedName>
        <fullName evidence="1">Type IV pilus assembly protein PilM</fullName>
    </submittedName>
</protein>
<dbReference type="SUPFAM" id="SSF53067">
    <property type="entry name" value="Actin-like ATPase domain"/>
    <property type="match status" value="2"/>
</dbReference>
<dbReference type="PANTHER" id="PTHR32432">
    <property type="entry name" value="CELL DIVISION PROTEIN FTSA-RELATED"/>
    <property type="match status" value="1"/>
</dbReference>
<dbReference type="CDD" id="cd24049">
    <property type="entry name" value="ASKHA_NBD_PilM"/>
    <property type="match status" value="1"/>
</dbReference>
<accession>A0A378J808</accession>
<dbReference type="Gene3D" id="3.30.1490.300">
    <property type="match status" value="1"/>
</dbReference>
<keyword evidence="2" id="KW-1185">Reference proteome</keyword>